<proteinExistence type="predicted"/>
<protein>
    <recommendedName>
        <fullName evidence="4">Zinc metalloprotease HtpX</fullName>
    </recommendedName>
</protein>
<dbReference type="Proteomes" id="UP001157046">
    <property type="component" value="Unassembled WGS sequence"/>
</dbReference>
<evidence type="ECO:0008006" key="4">
    <source>
        <dbReference type="Google" id="ProtNLM"/>
    </source>
</evidence>
<gene>
    <name evidence="2" type="ORF">GCM10025855_41360</name>
</gene>
<accession>A0ABQ6JCJ3</accession>
<keyword evidence="1" id="KW-0472">Membrane</keyword>
<keyword evidence="3" id="KW-1185">Reference proteome</keyword>
<reference evidence="3" key="1">
    <citation type="journal article" date="2019" name="Int. J. Syst. Evol. Microbiol.">
        <title>The Global Catalogue of Microorganisms (GCM) 10K type strain sequencing project: providing services to taxonomists for standard genome sequencing and annotation.</title>
        <authorList>
            <consortium name="The Broad Institute Genomics Platform"/>
            <consortium name="The Broad Institute Genome Sequencing Center for Infectious Disease"/>
            <person name="Wu L."/>
            <person name="Ma J."/>
        </authorList>
    </citation>
    <scope>NUCLEOTIDE SEQUENCE [LARGE SCALE GENOMIC DNA]</scope>
    <source>
        <strain evidence="3">NBRC 102030</strain>
    </source>
</reference>
<name>A0ABQ6JCJ3_9GAMM</name>
<evidence type="ECO:0000256" key="1">
    <source>
        <dbReference type="SAM" id="Phobius"/>
    </source>
</evidence>
<keyword evidence="1" id="KW-0812">Transmembrane</keyword>
<feature type="transmembrane region" description="Helical" evidence="1">
    <location>
        <begin position="33"/>
        <end position="53"/>
    </location>
</feature>
<keyword evidence="1" id="KW-1133">Transmembrane helix</keyword>
<comment type="caution">
    <text evidence="2">The sequence shown here is derived from an EMBL/GenBank/DDBJ whole genome shotgun (WGS) entry which is preliminary data.</text>
</comment>
<evidence type="ECO:0000313" key="3">
    <source>
        <dbReference type="Proteomes" id="UP001157046"/>
    </source>
</evidence>
<sequence length="77" mass="8159">MKRIFLLIATNLAVLLVASIVMSILGVNTSTMGGLLVFAAIFGFGGAFISLAISKWMAKKPWVVKSSRLHAIVPNVG</sequence>
<evidence type="ECO:0000313" key="2">
    <source>
        <dbReference type="EMBL" id="GMA84602.1"/>
    </source>
</evidence>
<dbReference type="EMBL" id="BSUY01000003">
    <property type="protein sequence ID" value="GMA84602.1"/>
    <property type="molecule type" value="Genomic_DNA"/>
</dbReference>
<organism evidence="2 3">
    <name type="scientific">Shewanella glacialipiscicola</name>
    <dbReference type="NCBI Taxonomy" id="614069"/>
    <lineage>
        <taxon>Bacteria</taxon>
        <taxon>Pseudomonadati</taxon>
        <taxon>Pseudomonadota</taxon>
        <taxon>Gammaproteobacteria</taxon>
        <taxon>Alteromonadales</taxon>
        <taxon>Shewanellaceae</taxon>
        <taxon>Shewanella</taxon>
    </lineage>
</organism>